<keyword evidence="7 12" id="KW-0997">Cell inner membrane</keyword>
<evidence type="ECO:0000313" key="13">
    <source>
        <dbReference type="EMBL" id="EKT55997.1"/>
    </source>
</evidence>
<comment type="caution">
    <text evidence="13">The sequence shown here is derived from an EMBL/GenBank/DDBJ whole genome shotgun (WGS) entry which is preliminary data.</text>
</comment>
<name>K8WEW1_9GAMM</name>
<evidence type="ECO:0000256" key="5">
    <source>
        <dbReference type="ARBA" id="ARBA00022448"/>
    </source>
</evidence>
<dbReference type="NCBIfam" id="TIGR03141">
    <property type="entry name" value="cytochro_ccmD"/>
    <property type="match status" value="1"/>
</dbReference>
<keyword evidence="8 12" id="KW-0812">Transmembrane</keyword>
<dbReference type="AlphaFoldDB" id="K8WEW1"/>
<evidence type="ECO:0000256" key="9">
    <source>
        <dbReference type="ARBA" id="ARBA00022748"/>
    </source>
</evidence>
<dbReference type="OrthoDB" id="9815607at2"/>
<keyword evidence="11 12" id="KW-0472">Membrane</keyword>
<evidence type="ECO:0000256" key="2">
    <source>
        <dbReference type="ARBA" id="ARBA00004377"/>
    </source>
</evidence>
<evidence type="ECO:0000256" key="7">
    <source>
        <dbReference type="ARBA" id="ARBA00022519"/>
    </source>
</evidence>
<dbReference type="GO" id="GO:1903607">
    <property type="term" value="P:cytochrome c biosynthetic process"/>
    <property type="evidence" value="ECO:0007669"/>
    <property type="project" value="TreeGrafter"/>
</dbReference>
<protein>
    <recommendedName>
        <fullName evidence="4 12">Heme exporter protein D</fullName>
    </recommendedName>
</protein>
<feature type="transmembrane region" description="Helical" evidence="12">
    <location>
        <begin position="17"/>
        <end position="37"/>
    </location>
</feature>
<evidence type="ECO:0000256" key="3">
    <source>
        <dbReference type="ARBA" id="ARBA00008741"/>
    </source>
</evidence>
<comment type="similarity">
    <text evidence="3 12">Belongs to the CcmD/CycX/HelD family.</text>
</comment>
<evidence type="ECO:0000256" key="4">
    <source>
        <dbReference type="ARBA" id="ARBA00016461"/>
    </source>
</evidence>
<comment type="subcellular location">
    <subcellularLocation>
        <location evidence="2 12">Cell inner membrane</location>
        <topology evidence="2 12">Single-pass membrane protein</topology>
    </subcellularLocation>
</comment>
<dbReference type="InterPro" id="IPR007078">
    <property type="entry name" value="Haem_export_protD_CcmD"/>
</dbReference>
<evidence type="ECO:0000256" key="1">
    <source>
        <dbReference type="ARBA" id="ARBA00002442"/>
    </source>
</evidence>
<evidence type="ECO:0000256" key="12">
    <source>
        <dbReference type="RuleBase" id="RU363101"/>
    </source>
</evidence>
<keyword evidence="5 12" id="KW-0813">Transport</keyword>
<evidence type="ECO:0000256" key="10">
    <source>
        <dbReference type="ARBA" id="ARBA00022989"/>
    </source>
</evidence>
<dbReference type="GO" id="GO:0015886">
    <property type="term" value="P:heme transport"/>
    <property type="evidence" value="ECO:0007669"/>
    <property type="project" value="InterPro"/>
</dbReference>
<organism evidence="13 14">
    <name type="scientific">Providencia sneebia DSM 19967</name>
    <dbReference type="NCBI Taxonomy" id="1141660"/>
    <lineage>
        <taxon>Bacteria</taxon>
        <taxon>Pseudomonadati</taxon>
        <taxon>Pseudomonadota</taxon>
        <taxon>Gammaproteobacteria</taxon>
        <taxon>Enterobacterales</taxon>
        <taxon>Morganellaceae</taxon>
        <taxon>Providencia</taxon>
    </lineage>
</organism>
<dbReference type="PANTHER" id="PTHR37531:SF1">
    <property type="entry name" value="HEME EXPORTER PROTEIN D"/>
    <property type="match status" value="1"/>
</dbReference>
<keyword evidence="9 12" id="KW-0201">Cytochrome c-type biogenesis</keyword>
<dbReference type="RefSeq" id="WP_008916463.1">
    <property type="nucleotide sequence ID" value="NZ_CM001773.1"/>
</dbReference>
<dbReference type="EMBL" id="AKKN01000010">
    <property type="protein sequence ID" value="EKT55997.1"/>
    <property type="molecule type" value="Genomic_DNA"/>
</dbReference>
<sequence length="70" mass="8235">MTSAFTSWSDFFAMSGYAFYVWFAVILTLIPLLLLCIHTKLQRNSILRSIIAQQARKERQKLARVRREVE</sequence>
<dbReference type="HOGENOM" id="CLU_180892_0_0_6"/>
<keyword evidence="6 12" id="KW-1003">Cell membrane</keyword>
<comment type="function">
    <text evidence="1 12">Required for the export of heme to the periplasm for the biogenesis of c-type cytochromes.</text>
</comment>
<keyword evidence="10 12" id="KW-1133">Transmembrane helix</keyword>
<dbReference type="GO" id="GO:0005886">
    <property type="term" value="C:plasma membrane"/>
    <property type="evidence" value="ECO:0007669"/>
    <property type="project" value="UniProtKB-SubCell"/>
</dbReference>
<proteinExistence type="inferred from homology"/>
<dbReference type="Pfam" id="PF04995">
    <property type="entry name" value="CcmD"/>
    <property type="match status" value="1"/>
</dbReference>
<evidence type="ECO:0000256" key="6">
    <source>
        <dbReference type="ARBA" id="ARBA00022475"/>
    </source>
</evidence>
<dbReference type="Proteomes" id="UP000010290">
    <property type="component" value="Chromosome"/>
</dbReference>
<accession>K8WEW1</accession>
<evidence type="ECO:0000256" key="8">
    <source>
        <dbReference type="ARBA" id="ARBA00022692"/>
    </source>
</evidence>
<gene>
    <name evidence="13" type="ORF">OO7_13549</name>
</gene>
<dbReference type="PANTHER" id="PTHR37531">
    <property type="entry name" value="HEME EXPORTER PROTEIN D"/>
    <property type="match status" value="1"/>
</dbReference>
<evidence type="ECO:0000256" key="11">
    <source>
        <dbReference type="ARBA" id="ARBA00023136"/>
    </source>
</evidence>
<dbReference type="GO" id="GO:0017004">
    <property type="term" value="P:cytochrome complex assembly"/>
    <property type="evidence" value="ECO:0007669"/>
    <property type="project" value="UniProtKB-KW"/>
</dbReference>
<evidence type="ECO:0000313" key="14">
    <source>
        <dbReference type="Proteomes" id="UP000010290"/>
    </source>
</evidence>
<dbReference type="PATRIC" id="fig|1141660.3.peg.2708"/>
<dbReference type="InterPro" id="IPR052075">
    <property type="entry name" value="Heme_exporter_D"/>
</dbReference>
<keyword evidence="14" id="KW-1185">Reference proteome</keyword>
<reference evidence="13 14" key="1">
    <citation type="journal article" date="2012" name="BMC Genomics">
        <title>Comparative genomics of bacteria in the genus Providencia isolated from wild Drosophila melanogaster.</title>
        <authorList>
            <person name="Galac M.R."/>
            <person name="Lazzaro B.P."/>
        </authorList>
    </citation>
    <scope>NUCLEOTIDE SEQUENCE [LARGE SCALE GENOMIC DNA]</scope>
    <source>
        <strain evidence="13 14">DSM 19967</strain>
    </source>
</reference>